<keyword evidence="4" id="KW-0234">DNA repair</keyword>
<name>A0ABS5NXX5_9BACI</name>
<dbReference type="RefSeq" id="WP_213103670.1">
    <property type="nucleotide sequence ID" value="NZ_JAGYPM010000004.1"/>
</dbReference>
<dbReference type="EMBL" id="JAGYPM010000004">
    <property type="protein sequence ID" value="MBS4192239.1"/>
    <property type="molecule type" value="Genomic_DNA"/>
</dbReference>
<dbReference type="PANTHER" id="PTHR43003:SF5">
    <property type="entry name" value="DNA-3-METHYLADENINE GLYCOSYLASE"/>
    <property type="match status" value="1"/>
</dbReference>
<sequence length="286" mass="33033">METIQIKGPYNFDLVLDRLSIDPLNQVDLENRSVKVPLVFENEPVVAEVKATGTTLAPEFTIEGMEGRFKEKADKRLAEIFQWHVPLESIAEHFKNTDLKEIFNKHYGTPIVLDFSPYNCLVKCIVHQQLNLAFAHTLTERFVKTFGFENDGVWFYPLPETVAELKVEDLRELQFSGRKAEYVIGIANEIVKGNLNFEEMKNKSDEDIFKQLIKLRGVGPWTVQNFLMFGLGRLNLFPVADIGIQNALKKLYQLEAKPSIEEMETFSKSWEPYLSYASLYLWRSIE</sequence>
<organism evidence="6 7">
    <name type="scientific">Cytobacillus citreus</name>
    <dbReference type="NCBI Taxonomy" id="2833586"/>
    <lineage>
        <taxon>Bacteria</taxon>
        <taxon>Bacillati</taxon>
        <taxon>Bacillota</taxon>
        <taxon>Bacilli</taxon>
        <taxon>Bacillales</taxon>
        <taxon>Bacillaceae</taxon>
        <taxon>Cytobacillus</taxon>
    </lineage>
</organism>
<evidence type="ECO:0000256" key="4">
    <source>
        <dbReference type="ARBA" id="ARBA00023204"/>
    </source>
</evidence>
<keyword evidence="7" id="KW-1185">Reference proteome</keyword>
<dbReference type="Gene3D" id="1.10.340.30">
    <property type="entry name" value="Hypothetical protein, domain 2"/>
    <property type="match status" value="1"/>
</dbReference>
<proteinExistence type="predicted"/>
<dbReference type="Pfam" id="PF00730">
    <property type="entry name" value="HhH-GPD"/>
    <property type="match status" value="1"/>
</dbReference>
<dbReference type="Gene3D" id="1.10.1670.40">
    <property type="match status" value="1"/>
</dbReference>
<dbReference type="Proteomes" id="UP000681027">
    <property type="component" value="Unassembled WGS sequence"/>
</dbReference>
<comment type="caution">
    <text evidence="6">The sequence shown here is derived from an EMBL/GenBank/DDBJ whole genome shotgun (WGS) entry which is preliminary data.</text>
</comment>
<dbReference type="InterPro" id="IPR011257">
    <property type="entry name" value="DNA_glycosylase"/>
</dbReference>
<evidence type="ECO:0000313" key="7">
    <source>
        <dbReference type="Proteomes" id="UP000681027"/>
    </source>
</evidence>
<evidence type="ECO:0000256" key="1">
    <source>
        <dbReference type="ARBA" id="ARBA00000086"/>
    </source>
</evidence>
<dbReference type="CDD" id="cd00056">
    <property type="entry name" value="ENDO3c"/>
    <property type="match status" value="1"/>
</dbReference>
<dbReference type="EC" id="3.2.2.21" evidence="2"/>
<dbReference type="InterPro" id="IPR003265">
    <property type="entry name" value="HhH-GPD_domain"/>
</dbReference>
<keyword evidence="3" id="KW-0227">DNA damage</keyword>
<feature type="domain" description="HhH-GPD" evidence="5">
    <location>
        <begin position="126"/>
        <end position="286"/>
    </location>
</feature>
<evidence type="ECO:0000256" key="3">
    <source>
        <dbReference type="ARBA" id="ARBA00022763"/>
    </source>
</evidence>
<dbReference type="SUPFAM" id="SSF48150">
    <property type="entry name" value="DNA-glycosylase"/>
    <property type="match status" value="1"/>
</dbReference>
<evidence type="ECO:0000313" key="6">
    <source>
        <dbReference type="EMBL" id="MBS4192239.1"/>
    </source>
</evidence>
<comment type="catalytic activity">
    <reaction evidence="1">
        <text>Hydrolysis of alkylated DNA, releasing 3-methyladenine, 3-methylguanine, 7-methylguanine and 7-methyladenine.</text>
        <dbReference type="EC" id="3.2.2.21"/>
    </reaction>
</comment>
<dbReference type="PANTHER" id="PTHR43003">
    <property type="entry name" value="DNA-3-METHYLADENINE GLYCOSYLASE"/>
    <property type="match status" value="1"/>
</dbReference>
<reference evidence="6 7" key="1">
    <citation type="submission" date="2021-05" db="EMBL/GenBank/DDBJ databases">
        <title>Novel Bacillus species.</title>
        <authorList>
            <person name="Liu G."/>
        </authorList>
    </citation>
    <scope>NUCLEOTIDE SEQUENCE [LARGE SCALE GENOMIC DNA]</scope>
    <source>
        <strain evidence="6 7">FJAT-49705</strain>
    </source>
</reference>
<dbReference type="SMART" id="SM00478">
    <property type="entry name" value="ENDO3c"/>
    <property type="match status" value="1"/>
</dbReference>
<protein>
    <recommendedName>
        <fullName evidence="2">DNA-3-methyladenine glycosylase II</fullName>
        <ecNumber evidence="2">3.2.2.21</ecNumber>
    </recommendedName>
</protein>
<evidence type="ECO:0000256" key="2">
    <source>
        <dbReference type="ARBA" id="ARBA00012000"/>
    </source>
</evidence>
<gene>
    <name evidence="6" type="ORF">KHA94_18910</name>
</gene>
<accession>A0ABS5NXX5</accession>
<evidence type="ECO:0000259" key="5">
    <source>
        <dbReference type="SMART" id="SM00478"/>
    </source>
</evidence>
<dbReference type="InterPro" id="IPR051912">
    <property type="entry name" value="Alkylbase_DNA_Glycosylase/TA"/>
</dbReference>